<gene>
    <name evidence="1" type="ORF">GWK47_024287</name>
</gene>
<protein>
    <submittedName>
        <fullName evidence="1">Uncharacterized protein</fullName>
    </submittedName>
</protein>
<proteinExistence type="predicted"/>
<dbReference type="Proteomes" id="UP000770661">
    <property type="component" value="Unassembled WGS sequence"/>
</dbReference>
<comment type="caution">
    <text evidence="1">The sequence shown here is derived from an EMBL/GenBank/DDBJ whole genome shotgun (WGS) entry which is preliminary data.</text>
</comment>
<evidence type="ECO:0000313" key="2">
    <source>
        <dbReference type="Proteomes" id="UP000770661"/>
    </source>
</evidence>
<accession>A0A8J4XLR3</accession>
<name>A0A8J4XLR3_CHIOP</name>
<evidence type="ECO:0000313" key="1">
    <source>
        <dbReference type="EMBL" id="KAG0706840.1"/>
    </source>
</evidence>
<reference evidence="1" key="1">
    <citation type="submission" date="2020-07" db="EMBL/GenBank/DDBJ databases">
        <title>The High-quality genome of the commercially important snow crab, Chionoecetes opilio.</title>
        <authorList>
            <person name="Jeong J.-H."/>
            <person name="Ryu S."/>
        </authorList>
    </citation>
    <scope>NUCLEOTIDE SEQUENCE</scope>
    <source>
        <strain evidence="1">MADBK_172401_WGS</strain>
        <tissue evidence="1">Digestive gland</tissue>
    </source>
</reference>
<sequence>MPTEQIPNPPYQFHGSPGSNLVYGYNTFPQYQAQGRVNVPGTVTYLDAYGQPTLLSHPMFGLGTYAQKPLAPVGGHLSVPSASAFIPNAAVVQHQRYAATSQKDLGRSALSPLLKLAVDAGFVRASGSSQTGSPQYQVSSALAEDAGSVSELAYRLGANPVAAVHDVQMRPNTISTNDRFSPVLIHKETPRVTLYTLEVPIQ</sequence>
<organism evidence="1 2">
    <name type="scientific">Chionoecetes opilio</name>
    <name type="common">Atlantic snow crab</name>
    <name type="synonym">Cancer opilio</name>
    <dbReference type="NCBI Taxonomy" id="41210"/>
    <lineage>
        <taxon>Eukaryota</taxon>
        <taxon>Metazoa</taxon>
        <taxon>Ecdysozoa</taxon>
        <taxon>Arthropoda</taxon>
        <taxon>Crustacea</taxon>
        <taxon>Multicrustacea</taxon>
        <taxon>Malacostraca</taxon>
        <taxon>Eumalacostraca</taxon>
        <taxon>Eucarida</taxon>
        <taxon>Decapoda</taxon>
        <taxon>Pleocyemata</taxon>
        <taxon>Brachyura</taxon>
        <taxon>Eubrachyura</taxon>
        <taxon>Majoidea</taxon>
        <taxon>Majidae</taxon>
        <taxon>Chionoecetes</taxon>
    </lineage>
</organism>
<dbReference type="AlphaFoldDB" id="A0A8J4XLR3"/>
<dbReference type="OrthoDB" id="6360185at2759"/>
<keyword evidence="2" id="KW-1185">Reference proteome</keyword>
<dbReference type="EMBL" id="JACEEZ010024902">
    <property type="protein sequence ID" value="KAG0706840.1"/>
    <property type="molecule type" value="Genomic_DNA"/>
</dbReference>